<reference evidence="9" key="1">
    <citation type="journal article" date="2023" name="J. Phycol.">
        <title>Revised classification of the Cyanidiophyceae based on plastid genome data with descriptions of the Cavernulicolales ord. nov. and Galdieriales ord. nov. (Rhodophyta).</title>
        <authorList>
            <person name="Park S.I."/>
            <person name="Cho C.H."/>
            <person name="Ciniglia C."/>
            <person name="Huang T.Y."/>
            <person name="Liu S.L."/>
            <person name="Bustamante D.E."/>
            <person name="Calderon M.S."/>
            <person name="Mansilla A."/>
            <person name="McDermott T."/>
            <person name="Andersen R.A."/>
            <person name="Yoon H.S."/>
        </authorList>
    </citation>
    <scope>NUCLEOTIDE SEQUENCE</scope>
</reference>
<evidence type="ECO:0000313" key="9">
    <source>
        <dbReference type="EMBL" id="WDA99135.1"/>
    </source>
</evidence>
<dbReference type="InterPro" id="IPR005225">
    <property type="entry name" value="Small_GTP-bd"/>
</dbReference>
<dbReference type="Pfam" id="PF22042">
    <property type="entry name" value="EF-G_D2"/>
    <property type="match status" value="1"/>
</dbReference>
<feature type="region of interest" description="Disordered" evidence="7">
    <location>
        <begin position="1"/>
        <end position="70"/>
    </location>
</feature>
<dbReference type="PANTHER" id="PTHR43381">
    <property type="entry name" value="TRANSLATION INITIATION FACTOR IF-2-RELATED"/>
    <property type="match status" value="1"/>
</dbReference>
<evidence type="ECO:0000256" key="7">
    <source>
        <dbReference type="SAM" id="MobiDB-lite"/>
    </source>
</evidence>
<dbReference type="InterPro" id="IPR053905">
    <property type="entry name" value="EF-G-like_DII"/>
</dbReference>
<dbReference type="InterPro" id="IPR036925">
    <property type="entry name" value="TIF_IF2_dom3_sf"/>
</dbReference>
<accession>A0A9Y1I2L3</accession>
<dbReference type="NCBIfam" id="TIGR00231">
    <property type="entry name" value="small_GTP"/>
    <property type="match status" value="1"/>
</dbReference>
<evidence type="ECO:0000256" key="2">
    <source>
        <dbReference type="ARBA" id="ARBA00022540"/>
    </source>
</evidence>
<dbReference type="GO" id="GO:0005829">
    <property type="term" value="C:cytosol"/>
    <property type="evidence" value="ECO:0007669"/>
    <property type="project" value="TreeGrafter"/>
</dbReference>
<comment type="similarity">
    <text evidence="1">Belongs to the TRAFAC class translation factor GTPase superfamily. Classic translation factor GTPase family. IF-2 subfamily.</text>
</comment>
<dbReference type="Pfam" id="PF00009">
    <property type="entry name" value="GTP_EFTU"/>
    <property type="match status" value="1"/>
</dbReference>
<dbReference type="Gene3D" id="3.40.50.300">
    <property type="entry name" value="P-loop containing nucleotide triphosphate hydrolases"/>
    <property type="match status" value="1"/>
</dbReference>
<dbReference type="EMBL" id="OP616812">
    <property type="protein sequence ID" value="WDA99135.1"/>
    <property type="molecule type" value="Genomic_DNA"/>
</dbReference>
<keyword evidence="4" id="KW-0648">Protein biosynthesis</keyword>
<dbReference type="InterPro" id="IPR009000">
    <property type="entry name" value="Transl_B-barrel_sf"/>
</dbReference>
<dbReference type="Gene3D" id="3.40.50.10050">
    <property type="entry name" value="Translation initiation factor IF- 2, domain 3"/>
    <property type="match status" value="1"/>
</dbReference>
<dbReference type="SUPFAM" id="SSF50447">
    <property type="entry name" value="Translation proteins"/>
    <property type="match status" value="2"/>
</dbReference>
<name>A0A9Y1I2L3_9RHOD</name>
<dbReference type="GO" id="GO:0003924">
    <property type="term" value="F:GTPase activity"/>
    <property type="evidence" value="ECO:0007669"/>
    <property type="project" value="InterPro"/>
</dbReference>
<keyword evidence="3" id="KW-0547">Nucleotide-binding</keyword>
<evidence type="ECO:0000256" key="5">
    <source>
        <dbReference type="ARBA" id="ARBA00023134"/>
    </source>
</evidence>
<evidence type="ECO:0000256" key="6">
    <source>
        <dbReference type="ARBA" id="ARBA00044105"/>
    </source>
</evidence>
<dbReference type="GO" id="GO:0005525">
    <property type="term" value="F:GTP binding"/>
    <property type="evidence" value="ECO:0007669"/>
    <property type="project" value="UniProtKB-KW"/>
</dbReference>
<sequence>MRHNNLKSNKSSSPGSSKNRSQNPYQKSKESKTQSTPSKPKYDGEISQESNRNHDAKNTGYRKKQQNRSKKLITTIEKNGKSRNHHITRKAHGTFQANKNQINSIKISANNFICVSDLSERIKISETELIKYLFLQGYAITINQPLDMNTIKMIGEKFHIQVDIEEDSNVDNRDHQRLERQKSTESLDKHREPIVTIMGHVDHGKTTLLDTIRKSNSVKKEAGGITQKIIAHEVFYKEHKIIFLDTPGHEAFRKTRSRGALINDIALLVVAADEGIQPQTIEAINYFKRSEVPLIVVINKIDKIGANVEKTKQALTKYGIVPEELGGEEIVIAISALEESNIQALLESVLLVAELNHPKVYSQSLVKGTIIEAHLDKAEGPIAKVLLHSGNLYIGDTMVVNTVFGKVRSIRNFQNQKVSYSEPSSVIEVTGFDTLPQVGQLIEVYENEKTAKSKIKTYKENGDNDRQTTFSHYRGNIHNIAICNLIIKADTQNSIEAVTDIISQLPQTKIATNIIRAQTGNIGENDVQLALAANAYIINFNTSFTPRARKSASQKSITVIENLVIYELIQELEGLLKAQIKPEYEKERVGGCKVKMTFSMSKGLVAGCTIDEGKILSNSSIKVIRSGRTLYEGSITSLKRGKSNVEEVEQGSECGIFVRGFQDWRINDVVYVFESKIKPIIL</sequence>
<dbReference type="Gene3D" id="2.40.30.10">
    <property type="entry name" value="Translation factors"/>
    <property type="match status" value="2"/>
</dbReference>
<dbReference type="FunFam" id="3.40.50.10050:FF:000001">
    <property type="entry name" value="Translation initiation factor IF-2"/>
    <property type="match status" value="1"/>
</dbReference>
<dbReference type="Pfam" id="PF04760">
    <property type="entry name" value="IF2_N"/>
    <property type="match status" value="1"/>
</dbReference>
<keyword evidence="5" id="KW-0342">GTP-binding</keyword>
<dbReference type="AlphaFoldDB" id="A0A9Y1I2L3"/>
<dbReference type="PROSITE" id="PS01176">
    <property type="entry name" value="IF2"/>
    <property type="match status" value="1"/>
</dbReference>
<dbReference type="PANTHER" id="PTHR43381:SF5">
    <property type="entry name" value="TR-TYPE G DOMAIN-CONTAINING PROTEIN"/>
    <property type="match status" value="1"/>
</dbReference>
<evidence type="ECO:0000256" key="1">
    <source>
        <dbReference type="ARBA" id="ARBA00007733"/>
    </source>
</evidence>
<dbReference type="InterPro" id="IPR015760">
    <property type="entry name" value="TIF_IF2"/>
</dbReference>
<dbReference type="SUPFAM" id="SSF52540">
    <property type="entry name" value="P-loop containing nucleoside triphosphate hydrolases"/>
    <property type="match status" value="1"/>
</dbReference>
<dbReference type="InterPro" id="IPR000178">
    <property type="entry name" value="TF_IF2_bacterial-like"/>
</dbReference>
<dbReference type="InterPro" id="IPR023115">
    <property type="entry name" value="TIF_IF2_dom3"/>
</dbReference>
<dbReference type="CDD" id="cd01887">
    <property type="entry name" value="IF2_eIF5B"/>
    <property type="match status" value="1"/>
</dbReference>
<proteinExistence type="inferred from homology"/>
<geneLocation type="plastid" evidence="9"/>
<evidence type="ECO:0000256" key="4">
    <source>
        <dbReference type="ARBA" id="ARBA00022917"/>
    </source>
</evidence>
<dbReference type="InterPro" id="IPR000795">
    <property type="entry name" value="T_Tr_GTP-bd_dom"/>
</dbReference>
<feature type="compositionally biased region" description="Basic residues" evidence="7">
    <location>
        <begin position="60"/>
        <end position="70"/>
    </location>
</feature>
<dbReference type="CDD" id="cd03692">
    <property type="entry name" value="mtIF2_IVc"/>
    <property type="match status" value="1"/>
</dbReference>
<dbReference type="FunFam" id="2.40.30.10:FF:000008">
    <property type="entry name" value="Translation initiation factor IF-2"/>
    <property type="match status" value="1"/>
</dbReference>
<dbReference type="PROSITE" id="PS51722">
    <property type="entry name" value="G_TR_2"/>
    <property type="match status" value="1"/>
</dbReference>
<evidence type="ECO:0000259" key="8">
    <source>
        <dbReference type="PROSITE" id="PS51722"/>
    </source>
</evidence>
<evidence type="ECO:0000256" key="3">
    <source>
        <dbReference type="ARBA" id="ARBA00022741"/>
    </source>
</evidence>
<dbReference type="InterPro" id="IPR006847">
    <property type="entry name" value="IF2_N"/>
</dbReference>
<dbReference type="GO" id="GO:0003743">
    <property type="term" value="F:translation initiation factor activity"/>
    <property type="evidence" value="ECO:0007669"/>
    <property type="project" value="UniProtKB-KW"/>
</dbReference>
<feature type="region of interest" description="Disordered" evidence="7">
    <location>
        <begin position="170"/>
        <end position="189"/>
    </location>
</feature>
<dbReference type="InterPro" id="IPR027417">
    <property type="entry name" value="P-loop_NTPase"/>
</dbReference>
<dbReference type="SUPFAM" id="SSF52156">
    <property type="entry name" value="Initiation factor IF2/eIF5b, domain 3"/>
    <property type="match status" value="1"/>
</dbReference>
<feature type="compositionally biased region" description="Low complexity" evidence="7">
    <location>
        <begin position="1"/>
        <end position="23"/>
    </location>
</feature>
<keyword evidence="2 9" id="KW-0396">Initiation factor</keyword>
<keyword evidence="9" id="KW-0934">Plastid</keyword>
<dbReference type="Pfam" id="PF11987">
    <property type="entry name" value="IF-2"/>
    <property type="match status" value="1"/>
</dbReference>
<organism evidence="9">
    <name type="scientific">Gronococcus sybilensis</name>
    <dbReference type="NCBI Taxonomy" id="3028029"/>
    <lineage>
        <taxon>Eukaryota</taxon>
        <taxon>Rhodophyta</taxon>
        <taxon>Bangiophyceae</taxon>
        <taxon>Cavernulicolales</taxon>
        <taxon>Cavernulicolaceae</taxon>
        <taxon>Gronococcus</taxon>
    </lineage>
</organism>
<protein>
    <recommendedName>
        <fullName evidence="6">Translation initiation factor IF-2, chloroplastic</fullName>
    </recommendedName>
</protein>
<gene>
    <name evidence="9" type="primary">infB</name>
    <name evidence="9" type="ORF">GRSY_130</name>
</gene>
<feature type="domain" description="Tr-type G" evidence="8">
    <location>
        <begin position="190"/>
        <end position="359"/>
    </location>
</feature>
<dbReference type="FunFam" id="3.40.50.300:FF:000019">
    <property type="entry name" value="Translation initiation factor IF-2"/>
    <property type="match status" value="1"/>
</dbReference>
<dbReference type="NCBIfam" id="TIGR00487">
    <property type="entry name" value="IF-2"/>
    <property type="match status" value="1"/>
</dbReference>